<dbReference type="InterPro" id="IPR028082">
    <property type="entry name" value="Peripla_BP_I"/>
</dbReference>
<proteinExistence type="inferred from homology"/>
<evidence type="ECO:0000256" key="3">
    <source>
        <dbReference type="SAM" id="SignalP"/>
    </source>
</evidence>
<dbReference type="Proteomes" id="UP001352263">
    <property type="component" value="Unassembled WGS sequence"/>
</dbReference>
<protein>
    <submittedName>
        <fullName evidence="5">ABC transporter substrate-binding protein</fullName>
    </submittedName>
</protein>
<dbReference type="PANTHER" id="PTHR30483">
    <property type="entry name" value="LEUCINE-SPECIFIC-BINDING PROTEIN"/>
    <property type="match status" value="1"/>
</dbReference>
<keyword evidence="6" id="KW-1185">Reference proteome</keyword>
<name>A0ABU6JEI8_9BURK</name>
<evidence type="ECO:0000256" key="2">
    <source>
        <dbReference type="ARBA" id="ARBA00022729"/>
    </source>
</evidence>
<keyword evidence="2 3" id="KW-0732">Signal</keyword>
<evidence type="ECO:0000313" key="6">
    <source>
        <dbReference type="Proteomes" id="UP001352263"/>
    </source>
</evidence>
<feature type="chain" id="PRO_5045254535" evidence="3">
    <location>
        <begin position="26"/>
        <end position="383"/>
    </location>
</feature>
<accession>A0ABU6JEI8</accession>
<feature type="domain" description="Leucine-binding protein" evidence="4">
    <location>
        <begin position="27"/>
        <end position="362"/>
    </location>
</feature>
<comment type="similarity">
    <text evidence="1">Belongs to the leucine-binding protein family.</text>
</comment>
<organism evidence="5 6">
    <name type="scientific">Noviherbaspirillum album</name>
    <dbReference type="NCBI Taxonomy" id="3080276"/>
    <lineage>
        <taxon>Bacteria</taxon>
        <taxon>Pseudomonadati</taxon>
        <taxon>Pseudomonadota</taxon>
        <taxon>Betaproteobacteria</taxon>
        <taxon>Burkholderiales</taxon>
        <taxon>Oxalobacteraceae</taxon>
        <taxon>Noviherbaspirillum</taxon>
    </lineage>
</organism>
<dbReference type="Gene3D" id="3.40.50.2300">
    <property type="match status" value="2"/>
</dbReference>
<evidence type="ECO:0000259" key="4">
    <source>
        <dbReference type="Pfam" id="PF13458"/>
    </source>
</evidence>
<dbReference type="Pfam" id="PF13458">
    <property type="entry name" value="Peripla_BP_6"/>
    <property type="match status" value="1"/>
</dbReference>
<evidence type="ECO:0000256" key="1">
    <source>
        <dbReference type="ARBA" id="ARBA00010062"/>
    </source>
</evidence>
<dbReference type="CDD" id="cd06333">
    <property type="entry name" value="PBP1_ABC_RPA1789-like"/>
    <property type="match status" value="1"/>
</dbReference>
<dbReference type="InterPro" id="IPR028081">
    <property type="entry name" value="Leu-bd"/>
</dbReference>
<feature type="signal peptide" evidence="3">
    <location>
        <begin position="1"/>
        <end position="25"/>
    </location>
</feature>
<dbReference type="RefSeq" id="WP_326508761.1">
    <property type="nucleotide sequence ID" value="NZ_JAWIIV010000025.1"/>
</dbReference>
<dbReference type="SUPFAM" id="SSF53822">
    <property type="entry name" value="Periplasmic binding protein-like I"/>
    <property type="match status" value="1"/>
</dbReference>
<reference evidence="5 6" key="1">
    <citation type="submission" date="2023-10" db="EMBL/GenBank/DDBJ databases">
        <title>Noviherbaspirillum sp. CPCC 100848 genome assembly.</title>
        <authorList>
            <person name="Li X.Y."/>
            <person name="Fang X.M."/>
        </authorList>
    </citation>
    <scope>NUCLEOTIDE SEQUENCE [LARGE SCALE GENOMIC DNA]</scope>
    <source>
        <strain evidence="5 6">CPCC 100848</strain>
    </source>
</reference>
<dbReference type="EMBL" id="JAWIIV010000025">
    <property type="protein sequence ID" value="MEC4722081.1"/>
    <property type="molecule type" value="Genomic_DNA"/>
</dbReference>
<dbReference type="PANTHER" id="PTHR30483:SF38">
    <property type="entry name" value="BLR7848 PROTEIN"/>
    <property type="match status" value="1"/>
</dbReference>
<gene>
    <name evidence="5" type="ORF">RY831_23205</name>
</gene>
<comment type="caution">
    <text evidence="5">The sequence shown here is derived from an EMBL/GenBank/DDBJ whole genome shotgun (WGS) entry which is preliminary data.</text>
</comment>
<sequence length="383" mass="40435">MSNTFKLTAIAVSLGLAGIAGSAMADINVGITLCATGPGAALGIPERNTVALLPTAIGGEKINYIVLDDGTDATMASKNARKLVSENNVDILIGSSSVPPAMAVAEVATETRTPQLSLSPIDLAGDKNTWVFRSPQHNMVMAQALADHMKAANVKTLGFIGFSDGYGESWLKEMTKAAEAAGIKMSVVERFNRTDTSVTGQALKLASARPDAILVAASGTPSALPQLALLERGFKGQVYQTHGTATKEYIRVGGKAVDGTILPAGPVIVAGQLPDSHPSKKVGIDYSRQYEEKYGQGSLSSFGAHMYDAYLLFASAVPVALKKAKPGTPEFRQALRDALETNREVVGTHGVFNMNANDHFGHDARARVLVRVEKGDWKLVSDK</sequence>
<dbReference type="InterPro" id="IPR051010">
    <property type="entry name" value="BCAA_transport"/>
</dbReference>
<evidence type="ECO:0000313" key="5">
    <source>
        <dbReference type="EMBL" id="MEC4722081.1"/>
    </source>
</evidence>